<protein>
    <submittedName>
        <fullName evidence="5">AsnC family transcriptional regulator</fullName>
    </submittedName>
</protein>
<dbReference type="KEGG" id="pye:A6J80_12655"/>
<evidence type="ECO:0000256" key="3">
    <source>
        <dbReference type="ARBA" id="ARBA00023163"/>
    </source>
</evidence>
<evidence type="ECO:0000313" key="5">
    <source>
        <dbReference type="EMBL" id="ARC37109.1"/>
    </source>
</evidence>
<dbReference type="Pfam" id="PF01037">
    <property type="entry name" value="AsnC_trans_reg"/>
    <property type="match status" value="1"/>
</dbReference>
<dbReference type="CDD" id="cd00090">
    <property type="entry name" value="HTH_ARSR"/>
    <property type="match status" value="1"/>
</dbReference>
<keyword evidence="2" id="KW-0238">DNA-binding</keyword>
<dbReference type="InterPro" id="IPR019888">
    <property type="entry name" value="Tscrpt_reg_AsnC-like"/>
</dbReference>
<dbReference type="EMBL" id="CP020442">
    <property type="protein sequence ID" value="ARC37109.1"/>
    <property type="molecule type" value="Genomic_DNA"/>
</dbReference>
<gene>
    <name evidence="5" type="ORF">A6J80_12655</name>
</gene>
<dbReference type="InterPro" id="IPR036388">
    <property type="entry name" value="WH-like_DNA-bd_sf"/>
</dbReference>
<accession>A0A1V0GTU7</accession>
<dbReference type="GO" id="GO:0006355">
    <property type="term" value="P:regulation of DNA-templated transcription"/>
    <property type="evidence" value="ECO:0007669"/>
    <property type="project" value="UniProtKB-ARBA"/>
</dbReference>
<evidence type="ECO:0000259" key="4">
    <source>
        <dbReference type="PROSITE" id="PS50956"/>
    </source>
</evidence>
<dbReference type="InterPro" id="IPR019887">
    <property type="entry name" value="Tscrpt_reg_AsnC/Lrp_C"/>
</dbReference>
<dbReference type="GO" id="GO:0043200">
    <property type="term" value="P:response to amino acid"/>
    <property type="evidence" value="ECO:0007669"/>
    <property type="project" value="TreeGrafter"/>
</dbReference>
<dbReference type="InterPro" id="IPR000485">
    <property type="entry name" value="AsnC-type_HTH_dom"/>
</dbReference>
<dbReference type="GO" id="GO:0043565">
    <property type="term" value="F:sequence-specific DNA binding"/>
    <property type="evidence" value="ECO:0007669"/>
    <property type="project" value="InterPro"/>
</dbReference>
<dbReference type="eggNOG" id="COG1522">
    <property type="taxonomic scope" value="Bacteria"/>
</dbReference>
<name>A0A1V0GTU7_9RHOB</name>
<dbReference type="PROSITE" id="PS50956">
    <property type="entry name" value="HTH_ASNC_2"/>
    <property type="match status" value="1"/>
</dbReference>
<dbReference type="InterPro" id="IPR036390">
    <property type="entry name" value="WH_DNA-bd_sf"/>
</dbReference>
<evidence type="ECO:0000256" key="1">
    <source>
        <dbReference type="ARBA" id="ARBA00023015"/>
    </source>
</evidence>
<dbReference type="Proteomes" id="UP000191257">
    <property type="component" value="Chromosome"/>
</dbReference>
<proteinExistence type="predicted"/>
<evidence type="ECO:0000256" key="2">
    <source>
        <dbReference type="ARBA" id="ARBA00023125"/>
    </source>
</evidence>
<reference evidence="5" key="1">
    <citation type="submission" date="2017-12" db="EMBL/GenBank/DDBJ databases">
        <title>FDA dAtabase for Regulatory Grade micrObial Sequences (FDA-ARGOS): Supporting development and validation of Infectious Disease Dx tests.</title>
        <authorList>
            <person name="Campos J."/>
            <person name="Goldberg B."/>
            <person name="Tallon L."/>
            <person name="Sadzewicz L."/>
            <person name="Sengamalay N."/>
            <person name="Ott S."/>
            <person name="Godinez A."/>
            <person name="Nagaraj S."/>
            <person name="Vyas G."/>
            <person name="Aluvathingal J."/>
            <person name="Nadendla S."/>
            <person name="Geyer C."/>
            <person name="Nandy P."/>
            <person name="Hobson J."/>
            <person name="Sichtig H."/>
        </authorList>
    </citation>
    <scope>NUCLEOTIDE SEQUENCE</scope>
    <source>
        <strain evidence="5">FDAARGOS_252</strain>
    </source>
</reference>
<dbReference type="Gene3D" id="1.10.10.10">
    <property type="entry name" value="Winged helix-like DNA-binding domain superfamily/Winged helix DNA-binding domain"/>
    <property type="match status" value="1"/>
</dbReference>
<dbReference type="STRING" id="147645.A6J80_12655"/>
<organism evidence="5 6">
    <name type="scientific">Paracoccus yeei</name>
    <dbReference type="NCBI Taxonomy" id="147645"/>
    <lineage>
        <taxon>Bacteria</taxon>
        <taxon>Pseudomonadati</taxon>
        <taxon>Pseudomonadota</taxon>
        <taxon>Alphaproteobacteria</taxon>
        <taxon>Rhodobacterales</taxon>
        <taxon>Paracoccaceae</taxon>
        <taxon>Paracoccus</taxon>
    </lineage>
</organism>
<dbReference type="RefSeq" id="WP_080621730.1">
    <property type="nucleotide sequence ID" value="NZ_CAWMZI010000001.1"/>
</dbReference>
<feature type="domain" description="HTH asnC-type" evidence="4">
    <location>
        <begin position="7"/>
        <end position="68"/>
    </location>
</feature>
<dbReference type="PANTHER" id="PTHR30154">
    <property type="entry name" value="LEUCINE-RESPONSIVE REGULATORY PROTEIN"/>
    <property type="match status" value="1"/>
</dbReference>
<dbReference type="PRINTS" id="PR00033">
    <property type="entry name" value="HTHASNC"/>
</dbReference>
<dbReference type="InterPro" id="IPR011008">
    <property type="entry name" value="Dimeric_a/b-barrel"/>
</dbReference>
<dbReference type="AlphaFoldDB" id="A0A1V0GTU7"/>
<keyword evidence="6" id="KW-1185">Reference proteome</keyword>
<dbReference type="Pfam" id="PF13412">
    <property type="entry name" value="HTH_24"/>
    <property type="match status" value="1"/>
</dbReference>
<keyword evidence="3" id="KW-0804">Transcription</keyword>
<evidence type="ECO:0000313" key="6">
    <source>
        <dbReference type="Proteomes" id="UP000191257"/>
    </source>
</evidence>
<dbReference type="PANTHER" id="PTHR30154:SF34">
    <property type="entry name" value="TRANSCRIPTIONAL REGULATOR AZLB"/>
    <property type="match status" value="1"/>
</dbReference>
<dbReference type="SMART" id="SM00344">
    <property type="entry name" value="HTH_ASNC"/>
    <property type="match status" value="1"/>
</dbReference>
<dbReference type="SUPFAM" id="SSF46785">
    <property type="entry name" value="Winged helix' DNA-binding domain"/>
    <property type="match status" value="1"/>
</dbReference>
<keyword evidence="1" id="KW-0805">Transcription regulation</keyword>
<dbReference type="InterPro" id="IPR011991">
    <property type="entry name" value="ArsR-like_HTH"/>
</dbReference>
<dbReference type="GO" id="GO:0005829">
    <property type="term" value="C:cytosol"/>
    <property type="evidence" value="ECO:0007669"/>
    <property type="project" value="TreeGrafter"/>
</dbReference>
<dbReference type="SUPFAM" id="SSF54909">
    <property type="entry name" value="Dimeric alpha+beta barrel"/>
    <property type="match status" value="1"/>
</dbReference>
<sequence length="163" mass="18562">MVATPKLDRIDINILAQLQRNGRLTNLRLAEAVGLSPSPCLSRVKRLEKAGYIVGYNARLQLSRLVEHITVFTEVTLLDHRREDFLKFESSIRRCSALKECHLVSGGYDYLLKFVVRNIDRYQATMEAMLESDIGIEKYFSYVVLKTVIDLESVPLASLIEDA</sequence>
<dbReference type="Gene3D" id="3.30.70.920">
    <property type="match status" value="1"/>
</dbReference>